<evidence type="ECO:0000256" key="2">
    <source>
        <dbReference type="ARBA" id="ARBA00023015"/>
    </source>
</evidence>
<reference evidence="7 8" key="1">
    <citation type="journal article" date="2020" name="ISME J.">
        <title>Uncovering the hidden diversity of litter-decomposition mechanisms in mushroom-forming fungi.</title>
        <authorList>
            <person name="Floudas D."/>
            <person name="Bentzer J."/>
            <person name="Ahren D."/>
            <person name="Johansson T."/>
            <person name="Persson P."/>
            <person name="Tunlid A."/>
        </authorList>
    </citation>
    <scope>NUCLEOTIDE SEQUENCE [LARGE SCALE GENOMIC DNA]</scope>
    <source>
        <strain evidence="7 8">CBS 146.42</strain>
    </source>
</reference>
<dbReference type="InterPro" id="IPR051089">
    <property type="entry name" value="prtT"/>
</dbReference>
<keyword evidence="8" id="KW-1185">Reference proteome</keyword>
<dbReference type="GO" id="GO:0005634">
    <property type="term" value="C:nucleus"/>
    <property type="evidence" value="ECO:0007669"/>
    <property type="project" value="UniProtKB-SubCell"/>
</dbReference>
<accession>A0A8H5G3X9</accession>
<protein>
    <recommendedName>
        <fullName evidence="9">Zn(2)-C6 fungal-type domain-containing protein</fullName>
    </recommendedName>
</protein>
<dbReference type="OrthoDB" id="3429912at2759"/>
<keyword evidence="2" id="KW-0805">Transcription regulation</keyword>
<dbReference type="Proteomes" id="UP000559027">
    <property type="component" value="Unassembled WGS sequence"/>
</dbReference>
<dbReference type="GO" id="GO:0000981">
    <property type="term" value="F:DNA-binding transcription factor activity, RNA polymerase II-specific"/>
    <property type="evidence" value="ECO:0007669"/>
    <property type="project" value="InterPro"/>
</dbReference>
<name>A0A8H5G3X9_9AGAR</name>
<dbReference type="AlphaFoldDB" id="A0A8H5G3X9"/>
<evidence type="ECO:0000256" key="5">
    <source>
        <dbReference type="ARBA" id="ARBA00023242"/>
    </source>
</evidence>
<dbReference type="Gene3D" id="4.10.240.10">
    <property type="entry name" value="Zn(2)-C6 fungal-type DNA-binding domain"/>
    <property type="match status" value="1"/>
</dbReference>
<dbReference type="EMBL" id="JAACJO010000005">
    <property type="protein sequence ID" value="KAF5357842.1"/>
    <property type="molecule type" value="Genomic_DNA"/>
</dbReference>
<dbReference type="InterPro" id="IPR036864">
    <property type="entry name" value="Zn2-C6_fun-type_DNA-bd_sf"/>
</dbReference>
<evidence type="ECO:0000313" key="8">
    <source>
        <dbReference type="Proteomes" id="UP000559027"/>
    </source>
</evidence>
<evidence type="ECO:0000256" key="6">
    <source>
        <dbReference type="SAM" id="MobiDB-lite"/>
    </source>
</evidence>
<dbReference type="PANTHER" id="PTHR31845">
    <property type="entry name" value="FINGER DOMAIN PROTEIN, PUTATIVE-RELATED"/>
    <property type="match status" value="1"/>
</dbReference>
<evidence type="ECO:0000256" key="3">
    <source>
        <dbReference type="ARBA" id="ARBA00023125"/>
    </source>
</evidence>
<dbReference type="PANTHER" id="PTHR31845:SF19">
    <property type="entry name" value="TRANSCRIPTION FACTOR DOMAIN-CONTAINING PROTEIN"/>
    <property type="match status" value="1"/>
</dbReference>
<comment type="subcellular location">
    <subcellularLocation>
        <location evidence="1">Nucleus</location>
    </subcellularLocation>
</comment>
<dbReference type="GO" id="GO:0000976">
    <property type="term" value="F:transcription cis-regulatory region binding"/>
    <property type="evidence" value="ECO:0007669"/>
    <property type="project" value="TreeGrafter"/>
</dbReference>
<evidence type="ECO:0000256" key="4">
    <source>
        <dbReference type="ARBA" id="ARBA00023163"/>
    </source>
</evidence>
<keyword evidence="3" id="KW-0238">DNA-binding</keyword>
<dbReference type="GO" id="GO:0008270">
    <property type="term" value="F:zinc ion binding"/>
    <property type="evidence" value="ECO:0007669"/>
    <property type="project" value="InterPro"/>
</dbReference>
<keyword evidence="4" id="KW-0804">Transcription</keyword>
<comment type="caution">
    <text evidence="7">The sequence shown here is derived from an EMBL/GenBank/DDBJ whole genome shotgun (WGS) entry which is preliminary data.</text>
</comment>
<keyword evidence="5" id="KW-0539">Nucleus</keyword>
<dbReference type="InterPro" id="IPR001138">
    <property type="entry name" value="Zn2Cys6_DnaBD"/>
</dbReference>
<evidence type="ECO:0000313" key="7">
    <source>
        <dbReference type="EMBL" id="KAF5357842.1"/>
    </source>
</evidence>
<feature type="compositionally biased region" description="Polar residues" evidence="6">
    <location>
        <begin position="531"/>
        <end position="558"/>
    </location>
</feature>
<feature type="compositionally biased region" description="Basic and acidic residues" evidence="6">
    <location>
        <begin position="139"/>
        <end position="154"/>
    </location>
</feature>
<feature type="region of interest" description="Disordered" evidence="6">
    <location>
        <begin position="91"/>
        <end position="182"/>
    </location>
</feature>
<organism evidence="7 8">
    <name type="scientific">Leucocoprinus leucothites</name>
    <dbReference type="NCBI Taxonomy" id="201217"/>
    <lineage>
        <taxon>Eukaryota</taxon>
        <taxon>Fungi</taxon>
        <taxon>Dikarya</taxon>
        <taxon>Basidiomycota</taxon>
        <taxon>Agaricomycotina</taxon>
        <taxon>Agaricomycetes</taxon>
        <taxon>Agaricomycetidae</taxon>
        <taxon>Agaricales</taxon>
        <taxon>Agaricineae</taxon>
        <taxon>Agaricaceae</taxon>
        <taxon>Leucocoprinus</taxon>
    </lineage>
</organism>
<dbReference type="CDD" id="cd00067">
    <property type="entry name" value="GAL4"/>
    <property type="match status" value="1"/>
</dbReference>
<feature type="region of interest" description="Disordered" evidence="6">
    <location>
        <begin position="531"/>
        <end position="563"/>
    </location>
</feature>
<proteinExistence type="predicted"/>
<evidence type="ECO:0008006" key="9">
    <source>
        <dbReference type="Google" id="ProtNLM"/>
    </source>
</evidence>
<gene>
    <name evidence="7" type="ORF">D9756_001246</name>
</gene>
<evidence type="ECO:0000256" key="1">
    <source>
        <dbReference type="ARBA" id="ARBA00004123"/>
    </source>
</evidence>
<sequence length="687" mass="72663">MRSEASDSRASPLSILPLPLPLSLSSLSYSSSPPLSTNVDVNVLEEDRIVPGNSTVDIKDIMQPPSPNTNIPLDPTLSLYPAAQYYPQYSQHPQHHTVGGPGGGSDTLGTSPTEHNYPNFNGKRPSSVLSGGGSGAGDARAKKMRRDDMSTRNDDMDDASTVHSPSVEKEDGGSGKPKTTRGSKACTVHRRLKMKCVGVKEGPPCKCCIAGNHECIFEVSNRGKRSSKKHEILTRSLRKMEKTLDYSSTQSAIQYSLVIHHSRVAPPQVPCLSHQQLLEELHIAAPNHPPPGSPKLRSLPDNSLNPLGLLAQASLANQRVHVGAKNSLGGGLGGGVGAGGAGAEGMLSKLAIAQDGQSLGVASDNYFKPGPITILPLRRYIERQVQPEMLNIVTTDEVVVLFDMNFSAQMGKPHLIKEEDHLGPSGYMRYSPDSNFVQTSYAVLSLLKLIRPEFQAFLADEQKTLSLVKDVADVLENIAASPTQTPALYAAFLRVLISAKLEPQQGSQTDEPKQDEGDSTTDIRAASTSGIYEFPSTNTASPPVLNSAQASDSNSVSPNAADGTMGIGSPSAATITSATTTTNANVNTINPNSQLQQAPSEVGPVADMSTFPPTMAAPPNPTDDGPMMGGLTMENILSLGFWDNMLVPGYNSMDGLSGGFVFGAGGSGINAAFNHHGQLKDGIKIDS</sequence>